<evidence type="ECO:0000256" key="2">
    <source>
        <dbReference type="ARBA" id="ARBA00014223"/>
    </source>
</evidence>
<gene>
    <name evidence="6" type="ORF">TCIL3000_8_1370</name>
</gene>
<dbReference type="PANTHER" id="PTHR46545">
    <property type="entry name" value="LEUCINE-RICH REPEAT-CONTAINING PROTEIN 51"/>
    <property type="match status" value="1"/>
</dbReference>
<evidence type="ECO:0000256" key="4">
    <source>
        <dbReference type="ARBA" id="ARBA00022614"/>
    </source>
</evidence>
<dbReference type="InterPro" id="IPR001611">
    <property type="entry name" value="Leu-rich_rpt"/>
</dbReference>
<keyword evidence="3" id="KW-0963">Cytoplasm</keyword>
<accession>G0URB0</accession>
<evidence type="ECO:0000256" key="5">
    <source>
        <dbReference type="ARBA" id="ARBA00022737"/>
    </source>
</evidence>
<dbReference type="PROSITE" id="PS51450">
    <property type="entry name" value="LRR"/>
    <property type="match status" value="1"/>
</dbReference>
<organism evidence="6">
    <name type="scientific">Trypanosoma congolense (strain IL3000)</name>
    <dbReference type="NCBI Taxonomy" id="1068625"/>
    <lineage>
        <taxon>Eukaryota</taxon>
        <taxon>Discoba</taxon>
        <taxon>Euglenozoa</taxon>
        <taxon>Kinetoplastea</taxon>
        <taxon>Metakinetoplastina</taxon>
        <taxon>Trypanosomatida</taxon>
        <taxon>Trypanosomatidae</taxon>
        <taxon>Trypanosoma</taxon>
        <taxon>Nannomonas</taxon>
    </lineage>
</organism>
<keyword evidence="4" id="KW-0433">Leucine-rich repeat</keyword>
<sequence length="614" mass="69518">MEFEQLEIGKKTITNAISRQEVTNYYDLLHPNVLLVSHFRYPPMPTTISDTIPVLDHVLRRENKSLPRLTRGRNPWKAPEHLQATPANKVLSASASPMTPAMGTPCLATVPGVSRGTPPLTHAKTAQVQAVADRDRRLSKSTKPAIVTGAPAAGHGRREEPNKKLLQPVHPGPYEVDIVEGPLLTTARFYMILQWMNQGSSIAETLFEMEARKVALQESDVLPQPVAPKTEAEWYSQLGRQHTERNQRLSRLTVTYGRDLLLFRDECYFEDGLIVTVHRFMLTQKEMLDLSSLVEYHQQAQIQRRIEAMKIEREKFYAAEKKRINTSHSAAEPLLDFTFCDVSEPISLLSVEPVSGKRHVFRGMRQSNPSPLAHAGYINPQNDPHRHAKEHRIMVKARNKAGDEEVYEFVDNSRPRYDFLYDPKSHAESALQTLADKMKSMFSTSSVRISACGMRSTENLVPVLCRLVANAILTIRSLDLSDNEISTLPDLSLLPIQRLLLHKNKISEWSQVEDRVCVLPLLQVLTLHGNPISENNEQYRQEVLARLLRHPRRAVRMRQLDFVTLTAQDFNIAGAFEMFATGNTSVLEKARRFSVSDIKKKKQTSLCGGGALYR</sequence>
<protein>
    <recommendedName>
        <fullName evidence="2">Leucine-rich repeat-containing protein 51</fullName>
    </recommendedName>
</protein>
<evidence type="ECO:0000313" key="6">
    <source>
        <dbReference type="EMBL" id="CCC91922.1"/>
    </source>
</evidence>
<dbReference type="GO" id="GO:0005737">
    <property type="term" value="C:cytoplasm"/>
    <property type="evidence" value="ECO:0007669"/>
    <property type="project" value="UniProtKB-SubCell"/>
</dbReference>
<keyword evidence="5" id="KW-0677">Repeat</keyword>
<dbReference type="SUPFAM" id="SSF52058">
    <property type="entry name" value="L domain-like"/>
    <property type="match status" value="1"/>
</dbReference>
<proteinExistence type="predicted"/>
<dbReference type="VEuPathDB" id="TriTrypDB:TcIL3000_8_1370"/>
<dbReference type="PANTHER" id="PTHR46545:SF1">
    <property type="entry name" value="LEUCINE-RICH REPEAT-CONTAINING PROTEIN 51"/>
    <property type="match status" value="1"/>
</dbReference>
<dbReference type="AlphaFoldDB" id="G0URB0"/>
<name>G0URB0_TRYCI</name>
<evidence type="ECO:0000256" key="1">
    <source>
        <dbReference type="ARBA" id="ARBA00004496"/>
    </source>
</evidence>
<evidence type="ECO:0000256" key="3">
    <source>
        <dbReference type="ARBA" id="ARBA00022490"/>
    </source>
</evidence>
<dbReference type="Gene3D" id="3.80.10.10">
    <property type="entry name" value="Ribonuclease Inhibitor"/>
    <property type="match status" value="1"/>
</dbReference>
<reference evidence="6" key="1">
    <citation type="journal article" date="2012" name="Proc. Natl. Acad. Sci. U.S.A.">
        <title>Antigenic diversity is generated by distinct evolutionary mechanisms in African trypanosome species.</title>
        <authorList>
            <person name="Jackson A.P."/>
            <person name="Berry A."/>
            <person name="Aslett M."/>
            <person name="Allison H.C."/>
            <person name="Burton P."/>
            <person name="Vavrova-Anderson J."/>
            <person name="Brown R."/>
            <person name="Browne H."/>
            <person name="Corton N."/>
            <person name="Hauser H."/>
            <person name="Gamble J."/>
            <person name="Gilderthorp R."/>
            <person name="Marcello L."/>
            <person name="McQuillan J."/>
            <person name="Otto T.D."/>
            <person name="Quail M.A."/>
            <person name="Sanders M.J."/>
            <person name="van Tonder A."/>
            <person name="Ginger M.L."/>
            <person name="Field M.C."/>
            <person name="Barry J.D."/>
            <person name="Hertz-Fowler C."/>
            <person name="Berriman M."/>
        </authorList>
    </citation>
    <scope>NUCLEOTIDE SEQUENCE</scope>
    <source>
        <strain evidence="6">IL3000</strain>
    </source>
</reference>
<dbReference type="EMBL" id="HE575321">
    <property type="protein sequence ID" value="CCC91922.1"/>
    <property type="molecule type" value="Genomic_DNA"/>
</dbReference>
<comment type="subcellular location">
    <subcellularLocation>
        <location evidence="1">Cytoplasm</location>
    </subcellularLocation>
</comment>
<dbReference type="InterPro" id="IPR032675">
    <property type="entry name" value="LRR_dom_sf"/>
</dbReference>